<accession>A0A2N5ZI79</accession>
<dbReference type="InterPro" id="IPR011059">
    <property type="entry name" value="Metal-dep_hydrolase_composite"/>
</dbReference>
<dbReference type="CDD" id="cd01317">
    <property type="entry name" value="DHOase_IIa"/>
    <property type="match status" value="1"/>
</dbReference>
<dbReference type="InterPro" id="IPR002195">
    <property type="entry name" value="Dihydroorotase_CS"/>
</dbReference>
<dbReference type="AlphaFoldDB" id="A0A2N5ZI79"/>
<comment type="caution">
    <text evidence="8">The sequence shown here is derived from an EMBL/GenBank/DDBJ whole genome shotgun (WGS) entry which is preliminary data.</text>
</comment>
<dbReference type="InterPro" id="IPR032466">
    <property type="entry name" value="Metal_Hydrolase"/>
</dbReference>
<reference evidence="8 9" key="1">
    <citation type="submission" date="2017-11" db="EMBL/GenBank/DDBJ databases">
        <title>Genome-resolved metagenomics identifies genetic mobility, metabolic interactions, and unexpected diversity in perchlorate-reducing communities.</title>
        <authorList>
            <person name="Barnum T.P."/>
            <person name="Figueroa I.A."/>
            <person name="Carlstrom C.I."/>
            <person name="Lucas L.N."/>
            <person name="Engelbrektson A.L."/>
            <person name="Coates J.D."/>
        </authorList>
    </citation>
    <scope>NUCLEOTIDE SEQUENCE [LARGE SCALE GENOMIC DNA]</scope>
    <source>
        <strain evidence="8">BM706</strain>
    </source>
</reference>
<name>A0A2N5ZI79_MUIH1</name>
<dbReference type="SUPFAM" id="SSF51338">
    <property type="entry name" value="Composite domain of metallo-dependent hydrolases"/>
    <property type="match status" value="1"/>
</dbReference>
<evidence type="ECO:0000313" key="8">
    <source>
        <dbReference type="EMBL" id="PLX18385.1"/>
    </source>
</evidence>
<dbReference type="GO" id="GO:0004038">
    <property type="term" value="F:allantoinase activity"/>
    <property type="evidence" value="ECO:0007669"/>
    <property type="project" value="TreeGrafter"/>
</dbReference>
<dbReference type="Gene3D" id="2.30.40.10">
    <property type="entry name" value="Urease, subunit C, domain 1"/>
    <property type="match status" value="1"/>
</dbReference>
<dbReference type="GO" id="GO:0006145">
    <property type="term" value="P:purine nucleobase catabolic process"/>
    <property type="evidence" value="ECO:0007669"/>
    <property type="project" value="TreeGrafter"/>
</dbReference>
<dbReference type="PANTHER" id="PTHR43668">
    <property type="entry name" value="ALLANTOINASE"/>
    <property type="match status" value="1"/>
</dbReference>
<dbReference type="InterPro" id="IPR050138">
    <property type="entry name" value="DHOase/Allantoinase_Hydrolase"/>
</dbReference>
<dbReference type="Proteomes" id="UP000234857">
    <property type="component" value="Unassembled WGS sequence"/>
</dbReference>
<keyword evidence="4" id="KW-0479">Metal-binding</keyword>
<feature type="domain" description="Dihydroorotase catalytic" evidence="7">
    <location>
        <begin position="61"/>
        <end position="196"/>
    </location>
</feature>
<keyword evidence="5" id="KW-0378">Hydrolase</keyword>
<protein>
    <recommendedName>
        <fullName evidence="7">Dihydroorotase catalytic domain-containing protein</fullName>
    </recommendedName>
</protein>
<organism evidence="8 9">
    <name type="scientific">Muiribacterium halophilum</name>
    <dbReference type="NCBI Taxonomy" id="2053465"/>
    <lineage>
        <taxon>Bacteria</taxon>
        <taxon>Candidatus Muiribacteriota</taxon>
        <taxon>Candidatus Muiribacteriia</taxon>
        <taxon>Candidatus Muiribacteriales</taxon>
        <taxon>Candidatus Muiribacteriaceae</taxon>
        <taxon>Candidatus Muiribacterium</taxon>
    </lineage>
</organism>
<evidence type="ECO:0000256" key="2">
    <source>
        <dbReference type="ARBA" id="ARBA00002368"/>
    </source>
</evidence>
<dbReference type="GO" id="GO:0046872">
    <property type="term" value="F:metal ion binding"/>
    <property type="evidence" value="ECO:0007669"/>
    <property type="project" value="UniProtKB-KW"/>
</dbReference>
<dbReference type="InterPro" id="IPR024403">
    <property type="entry name" value="DHOase_cat"/>
</dbReference>
<dbReference type="EMBL" id="PKTG01000064">
    <property type="protein sequence ID" value="PLX18385.1"/>
    <property type="molecule type" value="Genomic_DNA"/>
</dbReference>
<dbReference type="SUPFAM" id="SSF51556">
    <property type="entry name" value="Metallo-dependent hydrolases"/>
    <property type="match status" value="1"/>
</dbReference>
<dbReference type="PANTHER" id="PTHR43668:SF2">
    <property type="entry name" value="ALLANTOINASE"/>
    <property type="match status" value="1"/>
</dbReference>
<evidence type="ECO:0000259" key="7">
    <source>
        <dbReference type="Pfam" id="PF12890"/>
    </source>
</evidence>
<evidence type="ECO:0000256" key="1">
    <source>
        <dbReference type="ARBA" id="ARBA00001947"/>
    </source>
</evidence>
<dbReference type="GO" id="GO:0005737">
    <property type="term" value="C:cytoplasm"/>
    <property type="evidence" value="ECO:0007669"/>
    <property type="project" value="TreeGrafter"/>
</dbReference>
<evidence type="ECO:0000256" key="3">
    <source>
        <dbReference type="ARBA" id="ARBA00010286"/>
    </source>
</evidence>
<dbReference type="GO" id="GO:0006221">
    <property type="term" value="P:pyrimidine nucleotide biosynthetic process"/>
    <property type="evidence" value="ECO:0007669"/>
    <property type="project" value="UniProtKB-KW"/>
</dbReference>
<dbReference type="Pfam" id="PF12890">
    <property type="entry name" value="DHOase"/>
    <property type="match status" value="1"/>
</dbReference>
<keyword evidence="6" id="KW-0665">Pyrimidine biosynthesis</keyword>
<evidence type="ECO:0000256" key="5">
    <source>
        <dbReference type="ARBA" id="ARBA00022801"/>
    </source>
</evidence>
<dbReference type="NCBIfam" id="TIGR00857">
    <property type="entry name" value="pyrC_multi"/>
    <property type="match status" value="1"/>
</dbReference>
<comment type="cofactor">
    <cofactor evidence="1">
        <name>Zn(2+)</name>
        <dbReference type="ChEBI" id="CHEBI:29105"/>
    </cofactor>
</comment>
<evidence type="ECO:0000256" key="6">
    <source>
        <dbReference type="ARBA" id="ARBA00022975"/>
    </source>
</evidence>
<evidence type="ECO:0000313" key="9">
    <source>
        <dbReference type="Proteomes" id="UP000234857"/>
    </source>
</evidence>
<comment type="similarity">
    <text evidence="3">Belongs to the metallo-dependent hydrolases superfamily. DHOase family. Class I DHOase subfamily.</text>
</comment>
<sequence length="418" mass="46781">MILMGLENKKNYDFLIKDVKVPDLKNETFIVRDILILKGILQEISAKITNDIRVIDAKKNLLISDTIDIHVHTRDPGLTHKETLETVLKASARGGFSKVVAMPNTLPVIDDKEKYLDVIRRASKIKGARLFQSCSLSKDLSGKTLNDFEQLISAGCSCFSDDGLALYDSKLMERAMRSLKGSGSSLLLHSQSEGIAPEHANSEIFGVYRDVLLSELTDCPVHIQHVSKKESIEIIVKAKERGVKITCEVCPHHLFLNESNSDLRSSDFKVNPPLRTKLDSKELIKYFSSGFIDVIASDHAPHTSQEKKTSYEEAPYGFSGVETLIPVIFSELYKKRDLNIFKIIRAISINTSKIINADIKGLKTGIRPDFTIVDLDKERMINKEALISKGKNNPFLPYKAECDVQMTVVEGEIVCQNL</sequence>
<proteinExistence type="inferred from homology"/>
<comment type="function">
    <text evidence="2">Catalyzes the reversible cyclization of carbamoyl aspartate to dihydroorotate.</text>
</comment>
<dbReference type="PROSITE" id="PS00483">
    <property type="entry name" value="DIHYDROOROTASE_2"/>
    <property type="match status" value="1"/>
</dbReference>
<dbReference type="InterPro" id="IPR004722">
    <property type="entry name" value="DHOase"/>
</dbReference>
<dbReference type="Gene3D" id="3.20.20.140">
    <property type="entry name" value="Metal-dependent hydrolases"/>
    <property type="match status" value="1"/>
</dbReference>
<evidence type="ECO:0000256" key="4">
    <source>
        <dbReference type="ARBA" id="ARBA00022723"/>
    </source>
</evidence>
<dbReference type="GO" id="GO:0004151">
    <property type="term" value="F:dihydroorotase activity"/>
    <property type="evidence" value="ECO:0007669"/>
    <property type="project" value="InterPro"/>
</dbReference>
<gene>
    <name evidence="8" type="ORF">C0601_05030</name>
</gene>